<dbReference type="EMBL" id="LAZR01028450">
    <property type="protein sequence ID" value="KKL62571.1"/>
    <property type="molecule type" value="Genomic_DNA"/>
</dbReference>
<dbReference type="AlphaFoldDB" id="A0A0F9E8J2"/>
<proteinExistence type="predicted"/>
<feature type="non-terminal residue" evidence="1">
    <location>
        <position position="1"/>
    </location>
</feature>
<organism evidence="1">
    <name type="scientific">marine sediment metagenome</name>
    <dbReference type="NCBI Taxonomy" id="412755"/>
    <lineage>
        <taxon>unclassified sequences</taxon>
        <taxon>metagenomes</taxon>
        <taxon>ecological metagenomes</taxon>
    </lineage>
</organism>
<comment type="caution">
    <text evidence="1">The sequence shown here is derived from an EMBL/GenBank/DDBJ whole genome shotgun (WGS) entry which is preliminary data.</text>
</comment>
<protein>
    <submittedName>
        <fullName evidence="1">Uncharacterized protein</fullName>
    </submittedName>
</protein>
<sequence length="59" mass="6557">AEEMACKVPPGIEGAWRCTFVQPTAEGPQIHSGVVYIKRGVVHLSSDRDVIYEFLDKPE</sequence>
<name>A0A0F9E8J2_9ZZZZ</name>
<accession>A0A0F9E8J2</accession>
<gene>
    <name evidence="1" type="ORF">LCGC14_2183920</name>
</gene>
<reference evidence="1" key="1">
    <citation type="journal article" date="2015" name="Nature">
        <title>Complex archaea that bridge the gap between prokaryotes and eukaryotes.</title>
        <authorList>
            <person name="Spang A."/>
            <person name="Saw J.H."/>
            <person name="Jorgensen S.L."/>
            <person name="Zaremba-Niedzwiedzka K."/>
            <person name="Martijn J."/>
            <person name="Lind A.E."/>
            <person name="van Eijk R."/>
            <person name="Schleper C."/>
            <person name="Guy L."/>
            <person name="Ettema T.J."/>
        </authorList>
    </citation>
    <scope>NUCLEOTIDE SEQUENCE</scope>
</reference>
<evidence type="ECO:0000313" key="1">
    <source>
        <dbReference type="EMBL" id="KKL62571.1"/>
    </source>
</evidence>